<dbReference type="eggNOG" id="ENOG50311ND">
    <property type="taxonomic scope" value="Bacteria"/>
</dbReference>
<dbReference type="HOGENOM" id="CLU_2902060_0_0_5"/>
<keyword evidence="1" id="KW-0812">Transmembrane</keyword>
<gene>
    <name evidence="2" type="ordered locus">Snov_3537</name>
</gene>
<evidence type="ECO:0000256" key="1">
    <source>
        <dbReference type="SAM" id="Phobius"/>
    </source>
</evidence>
<accession>D7AA24</accession>
<name>D7AA24_ANCN5</name>
<dbReference type="KEGG" id="sno:Snov_3537"/>
<sequence>MPLTIAVVNLLAGLLLLTVGGTLIANVPAPRRWVLVAFVVVDAGLISSSLFLLPFALQLGGS</sequence>
<evidence type="ECO:0000313" key="2">
    <source>
        <dbReference type="EMBL" id="ADH90811.1"/>
    </source>
</evidence>
<dbReference type="RefSeq" id="WP_013168312.1">
    <property type="nucleotide sequence ID" value="NC_014217.1"/>
</dbReference>
<dbReference type="EMBL" id="CP002026">
    <property type="protein sequence ID" value="ADH90811.1"/>
    <property type="molecule type" value="Genomic_DNA"/>
</dbReference>
<organism evidence="2 3">
    <name type="scientific">Ancylobacter novellus (strain ATCC 8093 / DSM 506 / JCM 20403 / CCM 1077 / IAM 12100 / NBRC 12443 / NCIMB 10456)</name>
    <name type="common">Starkeya novella</name>
    <dbReference type="NCBI Taxonomy" id="639283"/>
    <lineage>
        <taxon>Bacteria</taxon>
        <taxon>Pseudomonadati</taxon>
        <taxon>Pseudomonadota</taxon>
        <taxon>Alphaproteobacteria</taxon>
        <taxon>Hyphomicrobiales</taxon>
        <taxon>Xanthobacteraceae</taxon>
        <taxon>Ancylobacter</taxon>
    </lineage>
</organism>
<feature type="transmembrane region" description="Helical" evidence="1">
    <location>
        <begin position="34"/>
        <end position="57"/>
    </location>
</feature>
<protein>
    <submittedName>
        <fullName evidence="2">Uncharacterized protein</fullName>
    </submittedName>
</protein>
<dbReference type="Proteomes" id="UP000006633">
    <property type="component" value="Chromosome"/>
</dbReference>
<proteinExistence type="predicted"/>
<reference evidence="2 3" key="1">
    <citation type="journal article" date="2012" name="Stand. Genomic Sci.">
        <title>Complete genome sequence of the facultatively chemolithoautotrophic and methylotrophic alpha Proteobacterium Starkeya novella type strain (ATCC 8093(T)).</title>
        <authorList>
            <person name="Kappler U."/>
            <person name="Davenport K."/>
            <person name="Beatson S."/>
            <person name="Lucas S."/>
            <person name="Lapidus A."/>
            <person name="Copeland A."/>
            <person name="Berry K.W."/>
            <person name="Glavina Del Rio T."/>
            <person name="Hammon N."/>
            <person name="Dalin E."/>
            <person name="Tice H."/>
            <person name="Pitluck S."/>
            <person name="Richardson P."/>
            <person name="Bruce D."/>
            <person name="Goodwin L.A."/>
            <person name="Han C."/>
            <person name="Tapia R."/>
            <person name="Detter J.C."/>
            <person name="Chang Y.J."/>
            <person name="Jeffries C.D."/>
            <person name="Land M."/>
            <person name="Hauser L."/>
            <person name="Kyrpides N.C."/>
            <person name="Goker M."/>
            <person name="Ivanova N."/>
            <person name="Klenk H.P."/>
            <person name="Woyke T."/>
        </authorList>
    </citation>
    <scope>NUCLEOTIDE SEQUENCE [LARGE SCALE GENOMIC DNA]</scope>
    <source>
        <strain evidence="3">ATCC 8093 / DSM 506 / JCM 20403 / CCM 1077 / IAM 12100 / NBRC 12443 / NCIMB 10456</strain>
    </source>
</reference>
<evidence type="ECO:0000313" key="3">
    <source>
        <dbReference type="Proteomes" id="UP000006633"/>
    </source>
</evidence>
<dbReference type="AlphaFoldDB" id="D7AA24"/>
<keyword evidence="1" id="KW-0472">Membrane</keyword>
<keyword evidence="3" id="KW-1185">Reference proteome</keyword>
<feature type="transmembrane region" description="Helical" evidence="1">
    <location>
        <begin position="6"/>
        <end position="27"/>
    </location>
</feature>
<keyword evidence="1" id="KW-1133">Transmembrane helix</keyword>
<dbReference type="STRING" id="639283.Snov_3537"/>